<name>A0A843W6P8_COLES</name>
<accession>A0A843W6P8</accession>
<comment type="caution">
    <text evidence="1">The sequence shown here is derived from an EMBL/GenBank/DDBJ whole genome shotgun (WGS) entry which is preliminary data.</text>
</comment>
<sequence length="204" mass="22391">MFNWCSVVGEGKAYLGRAWGAYMNSFIRRAISSSSTVLQSMMLDCKESTKCRRSPEEGRPRVLAISGAHTLGHLRPSEPVKFLGIRPDVRQVLPERADGCGAVSPARSDGTMEDAGLLGHLDGPFEEDVSDDAGWRPPVPASDVRDKALEVGQRDSEAWQRRMMSEPHRESVFSMFGGRPWSALRKGISPRMTLSEPSGGSIED</sequence>
<protein>
    <submittedName>
        <fullName evidence="1">Uncharacterized protein</fullName>
    </submittedName>
</protein>
<keyword evidence="2" id="KW-1185">Reference proteome</keyword>
<evidence type="ECO:0000313" key="2">
    <source>
        <dbReference type="Proteomes" id="UP000652761"/>
    </source>
</evidence>
<proteinExistence type="predicted"/>
<gene>
    <name evidence="1" type="ORF">Taro_037861</name>
</gene>
<dbReference type="AlphaFoldDB" id="A0A843W6P8"/>
<evidence type="ECO:0000313" key="1">
    <source>
        <dbReference type="EMBL" id="MQM05059.1"/>
    </source>
</evidence>
<reference evidence="1" key="1">
    <citation type="submission" date="2017-07" db="EMBL/GenBank/DDBJ databases">
        <title>Taro Niue Genome Assembly and Annotation.</title>
        <authorList>
            <person name="Atibalentja N."/>
            <person name="Keating K."/>
            <person name="Fields C.J."/>
        </authorList>
    </citation>
    <scope>NUCLEOTIDE SEQUENCE</scope>
    <source>
        <strain evidence="1">Niue_2</strain>
        <tissue evidence="1">Leaf</tissue>
    </source>
</reference>
<dbReference type="EMBL" id="NMUH01003338">
    <property type="protein sequence ID" value="MQM05059.1"/>
    <property type="molecule type" value="Genomic_DNA"/>
</dbReference>
<organism evidence="1 2">
    <name type="scientific">Colocasia esculenta</name>
    <name type="common">Wild taro</name>
    <name type="synonym">Arum esculentum</name>
    <dbReference type="NCBI Taxonomy" id="4460"/>
    <lineage>
        <taxon>Eukaryota</taxon>
        <taxon>Viridiplantae</taxon>
        <taxon>Streptophyta</taxon>
        <taxon>Embryophyta</taxon>
        <taxon>Tracheophyta</taxon>
        <taxon>Spermatophyta</taxon>
        <taxon>Magnoliopsida</taxon>
        <taxon>Liliopsida</taxon>
        <taxon>Araceae</taxon>
        <taxon>Aroideae</taxon>
        <taxon>Colocasieae</taxon>
        <taxon>Colocasia</taxon>
    </lineage>
</organism>
<dbReference type="Proteomes" id="UP000652761">
    <property type="component" value="Unassembled WGS sequence"/>
</dbReference>